<dbReference type="EMBL" id="JBBNAG010000010">
    <property type="protein sequence ID" value="KAK9100016.1"/>
    <property type="molecule type" value="Genomic_DNA"/>
</dbReference>
<keyword evidence="2" id="KW-1185">Reference proteome</keyword>
<reference evidence="1 2" key="1">
    <citation type="submission" date="2024-01" db="EMBL/GenBank/DDBJ databases">
        <title>Genome assemblies of Stephania.</title>
        <authorList>
            <person name="Yang L."/>
        </authorList>
    </citation>
    <scope>NUCLEOTIDE SEQUENCE [LARGE SCALE GENOMIC DNA]</scope>
    <source>
        <strain evidence="1">JXDWG</strain>
        <tissue evidence="1">Leaf</tissue>
    </source>
</reference>
<evidence type="ECO:0000313" key="1">
    <source>
        <dbReference type="EMBL" id="KAK9100016.1"/>
    </source>
</evidence>
<name>A0AAP0EVR0_9MAGN</name>
<dbReference type="Proteomes" id="UP001419268">
    <property type="component" value="Unassembled WGS sequence"/>
</dbReference>
<sequence length="59" mass="6942">MQTSLLQVMQDNTLGRDELRDFQERLARMKQALMDRLWISFGPPRDVSDDSEIDDDLDN</sequence>
<comment type="caution">
    <text evidence="1">The sequence shown here is derived from an EMBL/GenBank/DDBJ whole genome shotgun (WGS) entry which is preliminary data.</text>
</comment>
<evidence type="ECO:0000313" key="2">
    <source>
        <dbReference type="Proteomes" id="UP001419268"/>
    </source>
</evidence>
<accession>A0AAP0EVR0</accession>
<organism evidence="1 2">
    <name type="scientific">Stephania cephalantha</name>
    <dbReference type="NCBI Taxonomy" id="152367"/>
    <lineage>
        <taxon>Eukaryota</taxon>
        <taxon>Viridiplantae</taxon>
        <taxon>Streptophyta</taxon>
        <taxon>Embryophyta</taxon>
        <taxon>Tracheophyta</taxon>
        <taxon>Spermatophyta</taxon>
        <taxon>Magnoliopsida</taxon>
        <taxon>Ranunculales</taxon>
        <taxon>Menispermaceae</taxon>
        <taxon>Menispermoideae</taxon>
        <taxon>Cissampelideae</taxon>
        <taxon>Stephania</taxon>
    </lineage>
</organism>
<dbReference type="AlphaFoldDB" id="A0AAP0EVR0"/>
<gene>
    <name evidence="1" type="ORF">Scep_023446</name>
</gene>
<protein>
    <submittedName>
        <fullName evidence="1">Uncharacterized protein</fullName>
    </submittedName>
</protein>
<proteinExistence type="predicted"/>